<reference evidence="2 3" key="1">
    <citation type="submission" date="2017-09" db="EMBL/GenBank/DDBJ databases">
        <title>The Catabolism of 3,6-Dichlorosalicylic acid is Initiated by the Cytochrome P450 Monooxygenase DsmABC in Rhizorhabdus dicambivorans Ndbn-20.</title>
        <authorList>
            <person name="Na L."/>
        </authorList>
    </citation>
    <scope>NUCLEOTIDE SEQUENCE [LARGE SCALE GENOMIC DNA]</scope>
    <source>
        <strain evidence="2 3">Ndbn-20m</strain>
    </source>
</reference>
<keyword evidence="3" id="KW-1185">Reference proteome</keyword>
<feature type="chain" id="PRO_5012223997" evidence="1">
    <location>
        <begin position="20"/>
        <end position="109"/>
    </location>
</feature>
<feature type="signal peptide" evidence="1">
    <location>
        <begin position="1"/>
        <end position="19"/>
    </location>
</feature>
<dbReference type="KEGG" id="rdi:CMV14_22040"/>
<evidence type="ECO:0000313" key="3">
    <source>
        <dbReference type="Proteomes" id="UP000218934"/>
    </source>
</evidence>
<sequence>MKTILAITAALLAAAPAAALTNDYSNQLKKLSSLQQRATMRRAVLDNGQYCKRIGPVAYQQSYKNLEMWTVQCDRGAAYAVFIGLDASVQVRPCRDLADLKLPVCRLPK</sequence>
<gene>
    <name evidence="2" type="ORF">COO09_02105</name>
</gene>
<dbReference type="AlphaFoldDB" id="A0A2A4FZ62"/>
<comment type="caution">
    <text evidence="2">The sequence shown here is derived from an EMBL/GenBank/DDBJ whole genome shotgun (WGS) entry which is preliminary data.</text>
</comment>
<accession>A0A2A4FZ62</accession>
<organism evidence="2 3">
    <name type="scientific">Rhizorhabdus dicambivorans</name>
    <dbReference type="NCBI Taxonomy" id="1850238"/>
    <lineage>
        <taxon>Bacteria</taxon>
        <taxon>Pseudomonadati</taxon>
        <taxon>Pseudomonadota</taxon>
        <taxon>Alphaproteobacteria</taxon>
        <taxon>Sphingomonadales</taxon>
        <taxon>Sphingomonadaceae</taxon>
        <taxon>Rhizorhabdus</taxon>
    </lineage>
</organism>
<name>A0A2A4FZ62_9SPHN</name>
<dbReference type="OrthoDB" id="7471337at2"/>
<dbReference type="EMBL" id="NWUF01000002">
    <property type="protein sequence ID" value="PCE43752.1"/>
    <property type="molecule type" value="Genomic_DNA"/>
</dbReference>
<proteinExistence type="predicted"/>
<dbReference type="RefSeq" id="WP_066965657.1">
    <property type="nucleotide sequence ID" value="NZ_CP023449.1"/>
</dbReference>
<evidence type="ECO:0000313" key="2">
    <source>
        <dbReference type="EMBL" id="PCE43752.1"/>
    </source>
</evidence>
<dbReference type="Proteomes" id="UP000218934">
    <property type="component" value="Unassembled WGS sequence"/>
</dbReference>
<evidence type="ECO:0000256" key="1">
    <source>
        <dbReference type="SAM" id="SignalP"/>
    </source>
</evidence>
<protein>
    <submittedName>
        <fullName evidence="2">Uncharacterized protein</fullName>
    </submittedName>
</protein>
<keyword evidence="1" id="KW-0732">Signal</keyword>